<comment type="caution">
    <text evidence="1">The sequence shown here is derived from an EMBL/GenBank/DDBJ whole genome shotgun (WGS) entry which is preliminary data.</text>
</comment>
<name>A0ABP9ALA9_9ACTN</name>
<sequence>MSRVVVCHGIGYQYKHRETWLTEWYDALRVGLTDAALPVPEAGDVSAVYYGSCYRARGGKGNVDDELADIPPLRIGDLNDPLELELLEAFAEGTEVPAAGGKGLGQMALRRLERSERLGQPAGRSVLWMIRQVRRYLDANDTVRACAQQRFERVVTPETRVVIGHSLGSVVGYEALRAHPEWNVHTFVSVGSPLGIRAVYDRLLPSSPAAGDGISSVSRWVNVAAKDDPVALVKHLGPVFGEEVEDRPVVNLPWYNGRKYAFGSHSVLHYLTTAEVAEAVAGGLRAEER</sequence>
<dbReference type="Gene3D" id="3.40.50.1820">
    <property type="entry name" value="alpha/beta hydrolase"/>
    <property type="match status" value="1"/>
</dbReference>
<dbReference type="SUPFAM" id="SSF53474">
    <property type="entry name" value="alpha/beta-Hydrolases"/>
    <property type="match status" value="1"/>
</dbReference>
<reference evidence="2" key="1">
    <citation type="journal article" date="2019" name="Int. J. Syst. Evol. Microbiol.">
        <title>The Global Catalogue of Microorganisms (GCM) 10K type strain sequencing project: providing services to taxonomists for standard genome sequencing and annotation.</title>
        <authorList>
            <consortium name="The Broad Institute Genomics Platform"/>
            <consortium name="The Broad Institute Genome Sequencing Center for Infectious Disease"/>
            <person name="Wu L."/>
            <person name="Ma J."/>
        </authorList>
    </citation>
    <scope>NUCLEOTIDE SEQUENCE [LARGE SCALE GENOMIC DNA]</scope>
    <source>
        <strain evidence="2">JCM 18324</strain>
    </source>
</reference>
<evidence type="ECO:0000313" key="2">
    <source>
        <dbReference type="Proteomes" id="UP001501147"/>
    </source>
</evidence>
<accession>A0ABP9ALA9</accession>
<dbReference type="InterPro" id="IPR029058">
    <property type="entry name" value="AB_hydrolase_fold"/>
</dbReference>
<keyword evidence="2" id="KW-1185">Reference proteome</keyword>
<dbReference type="RefSeq" id="WP_345614350.1">
    <property type="nucleotide sequence ID" value="NZ_BAABJV010000008.1"/>
</dbReference>
<dbReference type="Proteomes" id="UP001501147">
    <property type="component" value="Unassembled WGS sequence"/>
</dbReference>
<dbReference type="EMBL" id="BAABJV010000008">
    <property type="protein sequence ID" value="GAA4782012.1"/>
    <property type="molecule type" value="Genomic_DNA"/>
</dbReference>
<organism evidence="1 2">
    <name type="scientific">Streptomyces sanyensis</name>
    <dbReference type="NCBI Taxonomy" id="568869"/>
    <lineage>
        <taxon>Bacteria</taxon>
        <taxon>Bacillati</taxon>
        <taxon>Actinomycetota</taxon>
        <taxon>Actinomycetes</taxon>
        <taxon>Kitasatosporales</taxon>
        <taxon>Streptomycetaceae</taxon>
        <taxon>Streptomyces</taxon>
    </lineage>
</organism>
<evidence type="ECO:0000313" key="1">
    <source>
        <dbReference type="EMBL" id="GAA4782012.1"/>
    </source>
</evidence>
<protein>
    <submittedName>
        <fullName evidence="1">Uncharacterized protein</fullName>
    </submittedName>
</protein>
<gene>
    <name evidence="1" type="ORF">GCM10023329_34620</name>
</gene>
<proteinExistence type="predicted"/>